<dbReference type="InterPro" id="IPR036397">
    <property type="entry name" value="RNaseH_sf"/>
</dbReference>
<protein>
    <recommendedName>
        <fullName evidence="3">Tc1-like transposase DDE domain-containing protein</fullName>
    </recommendedName>
</protein>
<dbReference type="Gene3D" id="3.30.420.10">
    <property type="entry name" value="Ribonuclease H-like superfamily/Ribonuclease H"/>
    <property type="match status" value="1"/>
</dbReference>
<reference evidence="1" key="1">
    <citation type="submission" date="2013-04" db="EMBL/GenBank/DDBJ databases">
        <authorList>
            <person name="Qu J."/>
            <person name="Murali S.C."/>
            <person name="Bandaranaike D."/>
            <person name="Bellair M."/>
            <person name="Blankenburg K."/>
            <person name="Chao H."/>
            <person name="Dinh H."/>
            <person name="Doddapaneni H."/>
            <person name="Downs B."/>
            <person name="Dugan-Rocha S."/>
            <person name="Elkadiri S."/>
            <person name="Gnanaolivu R.D."/>
            <person name="Hernandez B."/>
            <person name="Javaid M."/>
            <person name="Jayaseelan J.C."/>
            <person name="Lee S."/>
            <person name="Li M."/>
            <person name="Ming W."/>
            <person name="Munidasa M."/>
            <person name="Muniz J."/>
            <person name="Nguyen L."/>
            <person name="Ongeri F."/>
            <person name="Osuji N."/>
            <person name="Pu L.-L."/>
            <person name="Puazo M."/>
            <person name="Qu C."/>
            <person name="Quiroz J."/>
            <person name="Raj R."/>
            <person name="Weissenberger G."/>
            <person name="Xin Y."/>
            <person name="Zou X."/>
            <person name="Han Y."/>
            <person name="Richards S."/>
            <person name="Worley K."/>
            <person name="Muzny D."/>
            <person name="Gibbs R."/>
        </authorList>
    </citation>
    <scope>NUCLEOTIDE SEQUENCE</scope>
    <source>
        <strain evidence="1">Sampled in the wild</strain>
    </source>
</reference>
<evidence type="ECO:0008006" key="3">
    <source>
        <dbReference type="Google" id="ProtNLM"/>
    </source>
</evidence>
<proteinExistence type="predicted"/>
<organism evidence="1 2">
    <name type="scientific">Ladona fulva</name>
    <name type="common">Scarce chaser dragonfly</name>
    <name type="synonym">Libellula fulva</name>
    <dbReference type="NCBI Taxonomy" id="123851"/>
    <lineage>
        <taxon>Eukaryota</taxon>
        <taxon>Metazoa</taxon>
        <taxon>Ecdysozoa</taxon>
        <taxon>Arthropoda</taxon>
        <taxon>Hexapoda</taxon>
        <taxon>Insecta</taxon>
        <taxon>Pterygota</taxon>
        <taxon>Palaeoptera</taxon>
        <taxon>Odonata</taxon>
        <taxon>Epiprocta</taxon>
        <taxon>Anisoptera</taxon>
        <taxon>Libelluloidea</taxon>
        <taxon>Libellulidae</taxon>
        <taxon>Ladona</taxon>
    </lineage>
</organism>
<accession>A0A8K0K1V5</accession>
<dbReference type="OrthoDB" id="9996331at2759"/>
<evidence type="ECO:0000313" key="1">
    <source>
        <dbReference type="EMBL" id="KAG8226765.1"/>
    </source>
</evidence>
<dbReference type="AlphaFoldDB" id="A0A8K0K1V5"/>
<sequence>MTVRAYYEILRDNLLPYANDIVSEGEDVIFAQDNRPIHTAPITRDSFLGHPKIQVLPRPTGYPDFDPIENVWSINIQEW</sequence>
<name>A0A8K0K1V5_LADFU</name>
<keyword evidence="2" id="KW-1185">Reference proteome</keyword>
<dbReference type="EMBL" id="KZ308295">
    <property type="protein sequence ID" value="KAG8226765.1"/>
    <property type="molecule type" value="Genomic_DNA"/>
</dbReference>
<evidence type="ECO:0000313" key="2">
    <source>
        <dbReference type="Proteomes" id="UP000792457"/>
    </source>
</evidence>
<dbReference type="GO" id="GO:0003676">
    <property type="term" value="F:nucleic acid binding"/>
    <property type="evidence" value="ECO:0007669"/>
    <property type="project" value="InterPro"/>
</dbReference>
<reference evidence="1" key="2">
    <citation type="submission" date="2017-10" db="EMBL/GenBank/DDBJ databases">
        <title>Ladona fulva Genome sequencing and assembly.</title>
        <authorList>
            <person name="Murali S."/>
            <person name="Richards S."/>
            <person name="Bandaranaike D."/>
            <person name="Bellair M."/>
            <person name="Blankenburg K."/>
            <person name="Chao H."/>
            <person name="Dinh H."/>
            <person name="Doddapaneni H."/>
            <person name="Dugan-Rocha S."/>
            <person name="Elkadiri S."/>
            <person name="Gnanaolivu R."/>
            <person name="Hernandez B."/>
            <person name="Skinner E."/>
            <person name="Javaid M."/>
            <person name="Lee S."/>
            <person name="Li M."/>
            <person name="Ming W."/>
            <person name="Munidasa M."/>
            <person name="Muniz J."/>
            <person name="Nguyen L."/>
            <person name="Hughes D."/>
            <person name="Osuji N."/>
            <person name="Pu L.-L."/>
            <person name="Puazo M."/>
            <person name="Qu C."/>
            <person name="Quiroz J."/>
            <person name="Raj R."/>
            <person name="Weissenberger G."/>
            <person name="Xin Y."/>
            <person name="Zou X."/>
            <person name="Han Y."/>
            <person name="Worley K."/>
            <person name="Muzny D."/>
            <person name="Gibbs R."/>
        </authorList>
    </citation>
    <scope>NUCLEOTIDE SEQUENCE</scope>
    <source>
        <strain evidence="1">Sampled in the wild</strain>
    </source>
</reference>
<comment type="caution">
    <text evidence="1">The sequence shown here is derived from an EMBL/GenBank/DDBJ whole genome shotgun (WGS) entry which is preliminary data.</text>
</comment>
<dbReference type="Proteomes" id="UP000792457">
    <property type="component" value="Unassembled WGS sequence"/>
</dbReference>
<gene>
    <name evidence="1" type="ORF">J437_LFUL000273</name>
</gene>